<keyword evidence="14" id="KW-1185">Reference proteome</keyword>
<dbReference type="FunFam" id="3.30.210.10:FF:000006">
    <property type="entry name" value="DNA polymerase"/>
    <property type="match status" value="1"/>
</dbReference>
<dbReference type="SUPFAM" id="SSF47802">
    <property type="entry name" value="DNA polymerase beta, N-terminal domain-like"/>
    <property type="match status" value="1"/>
</dbReference>
<comment type="similarity">
    <text evidence="2 11">Belongs to the DNA polymerase type-X family.</text>
</comment>
<dbReference type="eggNOG" id="KOG2534">
    <property type="taxonomic scope" value="Eukaryota"/>
</dbReference>
<dbReference type="Pfam" id="PF14791">
    <property type="entry name" value="DNA_pol_B_thumb"/>
    <property type="match status" value="1"/>
</dbReference>
<keyword evidence="8 11" id="KW-0234">DNA repair</keyword>
<dbReference type="InterPro" id="IPR022312">
    <property type="entry name" value="DNA_pol_X"/>
</dbReference>
<dbReference type="STRING" id="88036.D8R0V4"/>
<dbReference type="InterPro" id="IPR018944">
    <property type="entry name" value="DNA_pol_lambd_fingers_domain"/>
</dbReference>
<evidence type="ECO:0000256" key="3">
    <source>
        <dbReference type="ARBA" id="ARBA00022679"/>
    </source>
</evidence>
<dbReference type="InterPro" id="IPR037160">
    <property type="entry name" value="DNA_Pol_thumb_sf"/>
</dbReference>
<dbReference type="PANTHER" id="PTHR11276:SF41">
    <property type="entry name" value="DNA POLYMERASE LAMBDA"/>
    <property type="match status" value="1"/>
</dbReference>
<keyword evidence="6 11" id="KW-0227">DNA damage</keyword>
<dbReference type="OMA" id="ERDVFDW"/>
<keyword evidence="4 11" id="KW-0548">Nucleotidyltransferase</keyword>
<evidence type="ECO:0000256" key="4">
    <source>
        <dbReference type="ARBA" id="ARBA00022695"/>
    </source>
</evidence>
<dbReference type="Gene3D" id="1.10.150.110">
    <property type="entry name" value="DNA polymerase beta, N-terminal domain-like"/>
    <property type="match status" value="1"/>
</dbReference>
<comment type="function">
    <text evidence="11">DNA polymerase that functions in several pathways of DNA repair. Involved in base excision repair (BER) responsible for repair of lesions that give rise to abasic (AP) sites in DNA. Also contributes to DNA double-strand break repair by non-homologous end joining and homologous recombination. Has both template-dependent and template-independent (terminal transferase) DNA polymerase activities. Has also a 5'-deoxyribose-5-phosphate lyase (dRP lyase) activity.</text>
</comment>
<dbReference type="CDD" id="cd00141">
    <property type="entry name" value="NT_POLXc"/>
    <property type="match status" value="1"/>
</dbReference>
<dbReference type="FunCoup" id="D8R0V4">
    <property type="interactions" value="2985"/>
</dbReference>
<evidence type="ECO:0000256" key="8">
    <source>
        <dbReference type="ARBA" id="ARBA00023204"/>
    </source>
</evidence>
<dbReference type="HOGENOM" id="CLU_008698_1_1_1"/>
<evidence type="ECO:0000259" key="12">
    <source>
        <dbReference type="SMART" id="SM00483"/>
    </source>
</evidence>
<dbReference type="AlphaFoldDB" id="D8R0V4"/>
<evidence type="ECO:0000313" key="13">
    <source>
        <dbReference type="EMBL" id="EFJ34151.1"/>
    </source>
</evidence>
<evidence type="ECO:0000256" key="5">
    <source>
        <dbReference type="ARBA" id="ARBA00022723"/>
    </source>
</evidence>
<comment type="subcellular location">
    <subcellularLocation>
        <location evidence="1 11">Nucleus</location>
    </subcellularLocation>
</comment>
<dbReference type="GO" id="GO:0006303">
    <property type="term" value="P:double-strand break repair via nonhomologous end joining"/>
    <property type="evidence" value="ECO:0000318"/>
    <property type="project" value="GO_Central"/>
</dbReference>
<proteinExistence type="inferred from homology"/>
<dbReference type="InterPro" id="IPR010996">
    <property type="entry name" value="HHH_MUS81"/>
</dbReference>
<dbReference type="InterPro" id="IPR002008">
    <property type="entry name" value="DNA_pol_X_beta-like"/>
</dbReference>
<organism evidence="14">
    <name type="scientific">Selaginella moellendorffii</name>
    <name type="common">Spikemoss</name>
    <dbReference type="NCBI Taxonomy" id="88036"/>
    <lineage>
        <taxon>Eukaryota</taxon>
        <taxon>Viridiplantae</taxon>
        <taxon>Streptophyta</taxon>
        <taxon>Embryophyta</taxon>
        <taxon>Tracheophyta</taxon>
        <taxon>Lycopodiopsida</taxon>
        <taxon>Selaginellales</taxon>
        <taxon>Selaginellaceae</taxon>
        <taxon>Selaginella</taxon>
    </lineage>
</organism>
<comment type="catalytic activity">
    <reaction evidence="10 11">
        <text>DNA(n) + a 2'-deoxyribonucleoside 5'-triphosphate = DNA(n+1) + diphosphate</text>
        <dbReference type="Rhea" id="RHEA:22508"/>
        <dbReference type="Rhea" id="RHEA-COMP:17339"/>
        <dbReference type="Rhea" id="RHEA-COMP:17340"/>
        <dbReference type="ChEBI" id="CHEBI:33019"/>
        <dbReference type="ChEBI" id="CHEBI:61560"/>
        <dbReference type="ChEBI" id="CHEBI:173112"/>
        <dbReference type="EC" id="2.7.7.7"/>
    </reaction>
</comment>
<dbReference type="KEGG" id="smo:SELMODRAFT_83116"/>
<evidence type="ECO:0000256" key="9">
    <source>
        <dbReference type="ARBA" id="ARBA00023242"/>
    </source>
</evidence>
<dbReference type="PRINTS" id="PR00869">
    <property type="entry name" value="DNAPOLX"/>
</dbReference>
<dbReference type="GO" id="GO:0005634">
    <property type="term" value="C:nucleus"/>
    <property type="evidence" value="ECO:0000318"/>
    <property type="project" value="GO_Central"/>
</dbReference>
<name>D8R0V4_SELML</name>
<evidence type="ECO:0000313" key="14">
    <source>
        <dbReference type="Proteomes" id="UP000001514"/>
    </source>
</evidence>
<dbReference type="Gene3D" id="1.10.150.20">
    <property type="entry name" value="5' to 3' exonuclease, C-terminal subdomain"/>
    <property type="match status" value="1"/>
</dbReference>
<keyword evidence="9 11" id="KW-0539">Nucleus</keyword>
<dbReference type="SMART" id="SM00483">
    <property type="entry name" value="POLXc"/>
    <property type="match status" value="1"/>
</dbReference>
<evidence type="ECO:0000256" key="7">
    <source>
        <dbReference type="ARBA" id="ARBA00022932"/>
    </source>
</evidence>
<dbReference type="InterPro" id="IPR029398">
    <property type="entry name" value="PolB_thumb"/>
</dbReference>
<dbReference type="EMBL" id="GL377570">
    <property type="protein sequence ID" value="EFJ34151.1"/>
    <property type="molecule type" value="Genomic_DNA"/>
</dbReference>
<dbReference type="GO" id="GO:0003677">
    <property type="term" value="F:DNA binding"/>
    <property type="evidence" value="ECO:0007669"/>
    <property type="project" value="UniProtKB-UniRule"/>
</dbReference>
<evidence type="ECO:0000256" key="6">
    <source>
        <dbReference type="ARBA" id="ARBA00022763"/>
    </source>
</evidence>
<dbReference type="InParanoid" id="D8R0V4"/>
<dbReference type="Gene3D" id="3.30.460.10">
    <property type="entry name" value="Beta Polymerase, domain 2"/>
    <property type="match status" value="1"/>
</dbReference>
<dbReference type="InterPro" id="IPR043519">
    <property type="entry name" value="NT_sf"/>
</dbReference>
<dbReference type="SUPFAM" id="SSF81301">
    <property type="entry name" value="Nucleotidyltransferase"/>
    <property type="match status" value="1"/>
</dbReference>
<sequence length="340" mass="39258">YAPPNLNQNITGPFGELRDIYKNGLGDNRRSYSYHKAISYLEKLPYQVTSVDQVKNAPSIGKSLQNHIQEILSTGKLSKLEHFRDDEKVKTVSLFGSVWGIGPSNALKYYEKGHRSLEDLRHDESLTRTQRLGLQYFEDINAKIPRSEANYVENLVQEIASAIQPGVYISVVCGGSYRRGKSLVGDMDMIVTHSDGTSHKGFLRRLVQRLKDIDFLTEDLLIGYHEELNDDAVDTYFGLCKYPGREQRHRIDFKVYSWEQYPFGLIAWTGNDVLNRRLRILANEKGYKLDDTGLYRTILYEKHKRHKVSKLKGARVICKNEKEVFEFVGHPWLEPNERNL</sequence>
<dbReference type="FunFam" id="1.10.150.20:FF:000010">
    <property type="entry name" value="DNA polymerase lambda"/>
    <property type="match status" value="1"/>
</dbReference>
<evidence type="ECO:0000256" key="1">
    <source>
        <dbReference type="ARBA" id="ARBA00004123"/>
    </source>
</evidence>
<keyword evidence="7 11" id="KW-0239">DNA-directed DNA polymerase</keyword>
<dbReference type="PRINTS" id="PR00870">
    <property type="entry name" value="DNAPOLXBETA"/>
</dbReference>
<dbReference type="Pfam" id="PF14716">
    <property type="entry name" value="HHH_8"/>
    <property type="match status" value="1"/>
</dbReference>
<feature type="domain" description="DNA-directed DNA polymerase X" evidence="12">
    <location>
        <begin position="5"/>
        <end position="339"/>
    </location>
</feature>
<accession>D8R0V4</accession>
<feature type="non-terminal residue" evidence="13">
    <location>
        <position position="1"/>
    </location>
</feature>
<dbReference type="EC" id="2.7.7.7" evidence="11"/>
<gene>
    <name evidence="13" type="ORF">SELMODRAFT_83116</name>
</gene>
<dbReference type="InterPro" id="IPR027421">
    <property type="entry name" value="DNA_pol_lamdba_lyase_dom_sf"/>
</dbReference>
<evidence type="ECO:0000256" key="10">
    <source>
        <dbReference type="ARBA" id="ARBA00049244"/>
    </source>
</evidence>
<dbReference type="Proteomes" id="UP000001514">
    <property type="component" value="Unassembled WGS sequence"/>
</dbReference>
<protein>
    <recommendedName>
        <fullName evidence="11">DNA polymerase</fullName>
        <ecNumber evidence="11">2.7.7.7</ecNumber>
    </recommendedName>
</protein>
<dbReference type="InterPro" id="IPR002054">
    <property type="entry name" value="DNA-dir_DNA_pol_X"/>
</dbReference>
<dbReference type="GO" id="GO:0003887">
    <property type="term" value="F:DNA-directed DNA polymerase activity"/>
    <property type="evidence" value="ECO:0000318"/>
    <property type="project" value="GO_Central"/>
</dbReference>
<keyword evidence="3 11" id="KW-0808">Transferase</keyword>
<dbReference type="SUPFAM" id="SSF81585">
    <property type="entry name" value="PsbU/PolX domain-like"/>
    <property type="match status" value="1"/>
</dbReference>
<dbReference type="Pfam" id="PF10391">
    <property type="entry name" value="DNA_pol_lambd_f"/>
    <property type="match status" value="1"/>
</dbReference>
<dbReference type="FunFam" id="3.30.460.10:FF:000029">
    <property type="entry name" value="DNA polymerase"/>
    <property type="match status" value="1"/>
</dbReference>
<keyword evidence="5" id="KW-0479">Metal-binding</keyword>
<dbReference type="PANTHER" id="PTHR11276">
    <property type="entry name" value="DNA POLYMERASE TYPE-X FAMILY MEMBER"/>
    <property type="match status" value="1"/>
</dbReference>
<evidence type="ECO:0000256" key="2">
    <source>
        <dbReference type="ARBA" id="ARBA00008323"/>
    </source>
</evidence>
<dbReference type="GO" id="GO:0046872">
    <property type="term" value="F:metal ion binding"/>
    <property type="evidence" value="ECO:0007669"/>
    <property type="project" value="UniProtKB-UniRule"/>
</dbReference>
<reference evidence="13 14" key="1">
    <citation type="journal article" date="2011" name="Science">
        <title>The Selaginella genome identifies genetic changes associated with the evolution of vascular plants.</title>
        <authorList>
            <person name="Banks J.A."/>
            <person name="Nishiyama T."/>
            <person name="Hasebe M."/>
            <person name="Bowman J.L."/>
            <person name="Gribskov M."/>
            <person name="dePamphilis C."/>
            <person name="Albert V.A."/>
            <person name="Aono N."/>
            <person name="Aoyama T."/>
            <person name="Ambrose B.A."/>
            <person name="Ashton N.W."/>
            <person name="Axtell M.J."/>
            <person name="Barker E."/>
            <person name="Barker M.S."/>
            <person name="Bennetzen J.L."/>
            <person name="Bonawitz N.D."/>
            <person name="Chapple C."/>
            <person name="Cheng C."/>
            <person name="Correa L.G."/>
            <person name="Dacre M."/>
            <person name="DeBarry J."/>
            <person name="Dreyer I."/>
            <person name="Elias M."/>
            <person name="Engstrom E.M."/>
            <person name="Estelle M."/>
            <person name="Feng L."/>
            <person name="Finet C."/>
            <person name="Floyd S.K."/>
            <person name="Frommer W.B."/>
            <person name="Fujita T."/>
            <person name="Gramzow L."/>
            <person name="Gutensohn M."/>
            <person name="Harholt J."/>
            <person name="Hattori M."/>
            <person name="Heyl A."/>
            <person name="Hirai T."/>
            <person name="Hiwatashi Y."/>
            <person name="Ishikawa M."/>
            <person name="Iwata M."/>
            <person name="Karol K.G."/>
            <person name="Koehler B."/>
            <person name="Kolukisaoglu U."/>
            <person name="Kubo M."/>
            <person name="Kurata T."/>
            <person name="Lalonde S."/>
            <person name="Li K."/>
            <person name="Li Y."/>
            <person name="Litt A."/>
            <person name="Lyons E."/>
            <person name="Manning G."/>
            <person name="Maruyama T."/>
            <person name="Michael T.P."/>
            <person name="Mikami K."/>
            <person name="Miyazaki S."/>
            <person name="Morinaga S."/>
            <person name="Murata T."/>
            <person name="Mueller-Roeber B."/>
            <person name="Nelson D.R."/>
            <person name="Obara M."/>
            <person name="Oguri Y."/>
            <person name="Olmstead R.G."/>
            <person name="Onodera N."/>
            <person name="Petersen B.L."/>
            <person name="Pils B."/>
            <person name="Prigge M."/>
            <person name="Rensing S.A."/>
            <person name="Riano-Pachon D.M."/>
            <person name="Roberts A.W."/>
            <person name="Sato Y."/>
            <person name="Scheller H.V."/>
            <person name="Schulz B."/>
            <person name="Schulz C."/>
            <person name="Shakirov E.V."/>
            <person name="Shibagaki N."/>
            <person name="Shinohara N."/>
            <person name="Shippen D.E."/>
            <person name="Soerensen I."/>
            <person name="Sotooka R."/>
            <person name="Sugimoto N."/>
            <person name="Sugita M."/>
            <person name="Sumikawa N."/>
            <person name="Tanurdzic M."/>
            <person name="Theissen G."/>
            <person name="Ulvskov P."/>
            <person name="Wakazuki S."/>
            <person name="Weng J.K."/>
            <person name="Willats W.W."/>
            <person name="Wipf D."/>
            <person name="Wolf P.G."/>
            <person name="Yang L."/>
            <person name="Zimmer A.D."/>
            <person name="Zhu Q."/>
            <person name="Mitros T."/>
            <person name="Hellsten U."/>
            <person name="Loque D."/>
            <person name="Otillar R."/>
            <person name="Salamov A."/>
            <person name="Schmutz J."/>
            <person name="Shapiro H."/>
            <person name="Lindquist E."/>
            <person name="Lucas S."/>
            <person name="Rokhsar D."/>
            <person name="Grigoriev I.V."/>
        </authorList>
    </citation>
    <scope>NUCLEOTIDE SEQUENCE [LARGE SCALE GENOMIC DNA]</scope>
</reference>
<dbReference type="Gene3D" id="3.30.210.10">
    <property type="entry name" value="DNA polymerase, thumb domain"/>
    <property type="match status" value="1"/>
</dbReference>
<dbReference type="InterPro" id="IPR028207">
    <property type="entry name" value="DNA_pol_B_palm_palm"/>
</dbReference>
<dbReference type="Gramene" id="EFJ34151">
    <property type="protein sequence ID" value="EFJ34151"/>
    <property type="gene ID" value="SELMODRAFT_83116"/>
</dbReference>
<dbReference type="Pfam" id="PF14792">
    <property type="entry name" value="DNA_pol_B_palm"/>
    <property type="match status" value="1"/>
</dbReference>
<evidence type="ECO:0000256" key="11">
    <source>
        <dbReference type="RuleBase" id="RU366014"/>
    </source>
</evidence>